<feature type="compositionally biased region" description="Polar residues" evidence="1">
    <location>
        <begin position="180"/>
        <end position="193"/>
    </location>
</feature>
<protein>
    <submittedName>
        <fullName evidence="2">Uncharacterized protein</fullName>
    </submittedName>
</protein>
<dbReference type="Proteomes" id="UP001324115">
    <property type="component" value="Unassembled WGS sequence"/>
</dbReference>
<accession>A0AAN7J0U6</accession>
<dbReference type="AlphaFoldDB" id="A0AAN7J0U6"/>
<evidence type="ECO:0000313" key="2">
    <source>
        <dbReference type="EMBL" id="KAK4593697.1"/>
    </source>
</evidence>
<dbReference type="EMBL" id="JAXUIC010000004">
    <property type="protein sequence ID" value="KAK4593697.1"/>
    <property type="molecule type" value="Genomic_DNA"/>
</dbReference>
<name>A0AAN7J0U6_QUERU</name>
<dbReference type="PANTHER" id="PTHR48434:SF1">
    <property type="entry name" value="(RAPE) HYPOTHETICAL PROTEIN"/>
    <property type="match status" value="1"/>
</dbReference>
<evidence type="ECO:0000313" key="3">
    <source>
        <dbReference type="Proteomes" id="UP001324115"/>
    </source>
</evidence>
<gene>
    <name evidence="2" type="ORF">RGQ29_017701</name>
</gene>
<feature type="region of interest" description="Disordered" evidence="1">
    <location>
        <begin position="180"/>
        <end position="208"/>
    </location>
</feature>
<comment type="caution">
    <text evidence="2">The sequence shown here is derived from an EMBL/GenBank/DDBJ whole genome shotgun (WGS) entry which is preliminary data.</text>
</comment>
<proteinExistence type="predicted"/>
<organism evidence="2 3">
    <name type="scientific">Quercus rubra</name>
    <name type="common">Northern red oak</name>
    <name type="synonym">Quercus borealis</name>
    <dbReference type="NCBI Taxonomy" id="3512"/>
    <lineage>
        <taxon>Eukaryota</taxon>
        <taxon>Viridiplantae</taxon>
        <taxon>Streptophyta</taxon>
        <taxon>Embryophyta</taxon>
        <taxon>Tracheophyta</taxon>
        <taxon>Spermatophyta</taxon>
        <taxon>Magnoliopsida</taxon>
        <taxon>eudicotyledons</taxon>
        <taxon>Gunneridae</taxon>
        <taxon>Pentapetalae</taxon>
        <taxon>rosids</taxon>
        <taxon>fabids</taxon>
        <taxon>Fagales</taxon>
        <taxon>Fagaceae</taxon>
        <taxon>Quercus</taxon>
    </lineage>
</organism>
<evidence type="ECO:0000256" key="1">
    <source>
        <dbReference type="SAM" id="MobiDB-lite"/>
    </source>
</evidence>
<feature type="region of interest" description="Disordered" evidence="1">
    <location>
        <begin position="246"/>
        <end position="265"/>
    </location>
</feature>
<feature type="compositionally biased region" description="Basic and acidic residues" evidence="1">
    <location>
        <begin position="246"/>
        <end position="257"/>
    </location>
</feature>
<sequence length="265" mass="30769">MFDKADSSKIIYHSVYLINTISEEKWGSSPNSTRTMPISPIPYSYHDYITAWSRFVLHQNENRSRSWFVNFDKNFTGYLPLWFDRLWTHFGLVSDIFLEPLLDAFECFKKFYKVDVHGAKFPALLHFVKRHKIPWILKWQYSKNGDVLSRHWYVKWWGKFPHTQSIVTTISREFSSSTAQSPVLTNAPSSSSTKDAKPPTKIKSSPIDDLRKNPDVLFALLKWAEEVAANQGDSKASFEESVTHNPYDHELFGHDEDNALDLGEN</sequence>
<keyword evidence="3" id="KW-1185">Reference proteome</keyword>
<reference evidence="2 3" key="1">
    <citation type="journal article" date="2023" name="G3 (Bethesda)">
        <title>A haplotype-resolved chromosome-scale genome for Quercus rubra L. provides insights into the genetics of adaptive traits for red oak species.</title>
        <authorList>
            <person name="Kapoor B."/>
            <person name="Jenkins J."/>
            <person name="Schmutz J."/>
            <person name="Zhebentyayeva T."/>
            <person name="Kuelheim C."/>
            <person name="Coggeshall M."/>
            <person name="Heim C."/>
            <person name="Lasky J.R."/>
            <person name="Leites L."/>
            <person name="Islam-Faridi N."/>
            <person name="Romero-Severson J."/>
            <person name="DeLeo V.L."/>
            <person name="Lucas S.M."/>
            <person name="Lazic D."/>
            <person name="Gailing O."/>
            <person name="Carlson J."/>
            <person name="Staton M."/>
        </authorList>
    </citation>
    <scope>NUCLEOTIDE SEQUENCE [LARGE SCALE GENOMIC DNA]</scope>
    <source>
        <strain evidence="2">Pseudo-F2</strain>
    </source>
</reference>
<dbReference type="PANTHER" id="PTHR48434">
    <property type="entry name" value="(RAPE) HYPOTHETICAL PROTEIN"/>
    <property type="match status" value="1"/>
</dbReference>